<evidence type="ECO:0000256" key="1">
    <source>
        <dbReference type="SAM" id="MobiDB-lite"/>
    </source>
</evidence>
<name>A0A061RGK4_9CHLO</name>
<evidence type="ECO:0000313" key="2">
    <source>
        <dbReference type="EMBL" id="JAC69805.1"/>
    </source>
</evidence>
<feature type="non-terminal residue" evidence="2">
    <location>
        <position position="1"/>
    </location>
</feature>
<feature type="region of interest" description="Disordered" evidence="1">
    <location>
        <begin position="104"/>
        <end position="129"/>
    </location>
</feature>
<reference evidence="2" key="1">
    <citation type="submission" date="2014-05" db="EMBL/GenBank/DDBJ databases">
        <title>The transcriptome of the halophilic microalga Tetraselmis sp. GSL018 isolated from the Great Salt Lake, Utah.</title>
        <authorList>
            <person name="Jinkerson R.E."/>
            <person name="D'Adamo S."/>
            <person name="Posewitz M.C."/>
        </authorList>
    </citation>
    <scope>NUCLEOTIDE SEQUENCE</scope>
    <source>
        <strain evidence="2">GSL018</strain>
    </source>
</reference>
<sequence>SFSVSERSAINGHKEAGAANMSDTGVVPLSGAVPGVSQLGAFSRVGGADDVNELRRQVVDLMEQLADAWESKAALQREVAKQLQARVVAEERAAKLAAQLVQEQARGRQGTGGVHEDADPDVWLNEFSS</sequence>
<organism evidence="2">
    <name type="scientific">Tetraselmis sp. GSL018</name>
    <dbReference type="NCBI Taxonomy" id="582737"/>
    <lineage>
        <taxon>Eukaryota</taxon>
        <taxon>Viridiplantae</taxon>
        <taxon>Chlorophyta</taxon>
        <taxon>core chlorophytes</taxon>
        <taxon>Chlorodendrophyceae</taxon>
        <taxon>Chlorodendrales</taxon>
        <taxon>Chlorodendraceae</taxon>
        <taxon>Tetraselmis</taxon>
    </lineage>
</organism>
<protein>
    <submittedName>
        <fullName evidence="2">Uncharacterized protein</fullName>
    </submittedName>
</protein>
<dbReference type="EMBL" id="GBEZ01016446">
    <property type="protein sequence ID" value="JAC69805.1"/>
    <property type="molecule type" value="Transcribed_RNA"/>
</dbReference>
<feature type="region of interest" description="Disordered" evidence="1">
    <location>
        <begin position="1"/>
        <end position="23"/>
    </location>
</feature>
<dbReference type="AlphaFoldDB" id="A0A061RGK4"/>
<accession>A0A061RGK4</accession>
<proteinExistence type="predicted"/>
<gene>
    <name evidence="2" type="ORF">TSPGSL018_5509</name>
</gene>